<dbReference type="STRING" id="112268.A0A182WBW7"/>
<feature type="region of interest" description="Disordered" evidence="2">
    <location>
        <begin position="369"/>
        <end position="390"/>
    </location>
</feature>
<dbReference type="SUPFAM" id="SSF57567">
    <property type="entry name" value="Serine protease inhibitors"/>
    <property type="match status" value="2"/>
</dbReference>
<reference evidence="5" key="2">
    <citation type="submission" date="2020-05" db="UniProtKB">
        <authorList>
            <consortium name="EnsemblMetazoa"/>
        </authorList>
    </citation>
    <scope>IDENTIFICATION</scope>
    <source>
        <strain evidence="5">MINIMUS1</strain>
    </source>
</reference>
<dbReference type="PANTHER" id="PTHR23259">
    <property type="entry name" value="RIDDLE"/>
    <property type="match status" value="1"/>
</dbReference>
<dbReference type="InterPro" id="IPR036084">
    <property type="entry name" value="Ser_inhib-like_sf"/>
</dbReference>
<sequence>MLSTGTVLTAAGCSAIILLLVAGGSHGGTISTVHYGEPKKNMCSPHEVLKACEPCCEPTCDDDCLHAICRRTPDAVPVPTCVCRQGYVRHSGACIRKETCPSPYKVASYDMYRRKQHYPTPRTNSLKSCGLNEKLTHCRPSCEPTCEKNCTGVKHPEVCIPETSCICKDGFVRHKGRCIQRCDCPRRNPYLTRQMSGEYIDFDYVSMEALKSDEDFTYKTQAEFTVKRPQFPTYENKKSAMAPMYIRTMASVANSASASVEQTTTSHTTERPALYPPLCACHGAKKTMPPAFLPRLDDNPSYESTEEDSDIVPYAPPPSIGSYSRKTPSLSLFPPSTTGSVGPFFVPRKTLPAPPPVHRCDLNEPLDHFCGSGQQNSDAQDEPRKAPTIWPPVNTYTNRCACRRP</sequence>
<proteinExistence type="predicted"/>
<dbReference type="VEuPathDB" id="VectorBase:AMIN007846"/>
<evidence type="ECO:0000313" key="5">
    <source>
        <dbReference type="EnsemblMetazoa" id="AMIN007846-PA"/>
    </source>
</evidence>
<dbReference type="InterPro" id="IPR000742">
    <property type="entry name" value="EGF"/>
</dbReference>
<reference evidence="6" key="1">
    <citation type="submission" date="2013-03" db="EMBL/GenBank/DDBJ databases">
        <title>The Genome Sequence of Anopheles minimus MINIMUS1.</title>
        <authorList>
            <consortium name="The Broad Institute Genomics Platform"/>
            <person name="Neafsey D.E."/>
            <person name="Walton C."/>
            <person name="Walker B."/>
            <person name="Young S.K."/>
            <person name="Zeng Q."/>
            <person name="Gargeya S."/>
            <person name="Fitzgerald M."/>
            <person name="Haas B."/>
            <person name="Abouelleil A."/>
            <person name="Allen A.W."/>
            <person name="Alvarado L."/>
            <person name="Arachchi H.M."/>
            <person name="Berlin A.M."/>
            <person name="Chapman S.B."/>
            <person name="Gainer-Dewar J."/>
            <person name="Goldberg J."/>
            <person name="Griggs A."/>
            <person name="Gujja S."/>
            <person name="Hansen M."/>
            <person name="Howarth C."/>
            <person name="Imamovic A."/>
            <person name="Ireland A."/>
            <person name="Larimer J."/>
            <person name="McCowan C."/>
            <person name="Murphy C."/>
            <person name="Pearson M."/>
            <person name="Poon T.W."/>
            <person name="Priest M."/>
            <person name="Roberts A."/>
            <person name="Saif S."/>
            <person name="Shea T."/>
            <person name="Sisk P."/>
            <person name="Sykes S."/>
            <person name="Wortman J."/>
            <person name="Nusbaum C."/>
            <person name="Birren B."/>
        </authorList>
    </citation>
    <scope>NUCLEOTIDE SEQUENCE [LARGE SCALE GENOMIC DNA]</scope>
    <source>
        <strain evidence="6">MINIMUS1</strain>
    </source>
</reference>
<name>A0A182WBW7_9DIPT</name>
<dbReference type="Proteomes" id="UP000075920">
    <property type="component" value="Unassembled WGS sequence"/>
</dbReference>
<feature type="chain" id="PRO_5008141106" description="EGF-like domain-containing protein" evidence="3">
    <location>
        <begin position="28"/>
        <end position="405"/>
    </location>
</feature>
<accession>A0A182WBW7</accession>
<dbReference type="InterPro" id="IPR051368">
    <property type="entry name" value="SerProtInhib-TIL_Domain"/>
</dbReference>
<evidence type="ECO:0000256" key="2">
    <source>
        <dbReference type="SAM" id="MobiDB-lite"/>
    </source>
</evidence>
<keyword evidence="6" id="KW-1185">Reference proteome</keyword>
<evidence type="ECO:0000256" key="3">
    <source>
        <dbReference type="SAM" id="SignalP"/>
    </source>
</evidence>
<dbReference type="EnsemblMetazoa" id="AMIN007846-RA">
    <property type="protein sequence ID" value="AMIN007846-PA"/>
    <property type="gene ID" value="AMIN007846"/>
</dbReference>
<organism evidence="5 6">
    <name type="scientific">Anopheles minimus</name>
    <dbReference type="NCBI Taxonomy" id="112268"/>
    <lineage>
        <taxon>Eukaryota</taxon>
        <taxon>Metazoa</taxon>
        <taxon>Ecdysozoa</taxon>
        <taxon>Arthropoda</taxon>
        <taxon>Hexapoda</taxon>
        <taxon>Insecta</taxon>
        <taxon>Pterygota</taxon>
        <taxon>Neoptera</taxon>
        <taxon>Endopterygota</taxon>
        <taxon>Diptera</taxon>
        <taxon>Nematocera</taxon>
        <taxon>Culicoidea</taxon>
        <taxon>Culicidae</taxon>
        <taxon>Anophelinae</taxon>
        <taxon>Anopheles</taxon>
    </lineage>
</organism>
<keyword evidence="1" id="KW-1015">Disulfide bond</keyword>
<evidence type="ECO:0000259" key="4">
    <source>
        <dbReference type="SMART" id="SM00181"/>
    </source>
</evidence>
<feature type="domain" description="EGF-like" evidence="4">
    <location>
        <begin position="59"/>
        <end position="95"/>
    </location>
</feature>
<dbReference type="PANTHER" id="PTHR23259:SF70">
    <property type="entry name" value="ACCESSORY GLAND PROTEIN ACP62F-RELATED"/>
    <property type="match status" value="1"/>
</dbReference>
<dbReference type="AlphaFoldDB" id="A0A182WBW7"/>
<evidence type="ECO:0000256" key="1">
    <source>
        <dbReference type="ARBA" id="ARBA00023157"/>
    </source>
</evidence>
<dbReference type="SMART" id="SM00181">
    <property type="entry name" value="EGF"/>
    <property type="match status" value="2"/>
</dbReference>
<feature type="domain" description="EGF-like" evidence="4">
    <location>
        <begin position="137"/>
        <end position="179"/>
    </location>
</feature>
<protein>
    <recommendedName>
        <fullName evidence="4">EGF-like domain-containing protein</fullName>
    </recommendedName>
</protein>
<feature type="signal peptide" evidence="3">
    <location>
        <begin position="1"/>
        <end position="27"/>
    </location>
</feature>
<dbReference type="CDD" id="cd19941">
    <property type="entry name" value="TIL"/>
    <property type="match status" value="2"/>
</dbReference>
<evidence type="ECO:0000313" key="6">
    <source>
        <dbReference type="Proteomes" id="UP000075920"/>
    </source>
</evidence>
<keyword evidence="3" id="KW-0732">Signal</keyword>
<dbReference type="Gene3D" id="2.10.25.10">
    <property type="entry name" value="Laminin"/>
    <property type="match status" value="2"/>
</dbReference>